<name>A0A818SCP9_9BILA</name>
<comment type="caution">
    <text evidence="1">The sequence shown here is derived from an EMBL/GenBank/DDBJ whole genome shotgun (WGS) entry which is preliminary data.</text>
</comment>
<sequence length="182" mass="21188">MQCKQFQEKIMHIEYCLYLQRFLIAIAHGNFSGIIQKFAFHPISSNLIYLLVNTFSQYTLIQIDLNNSMTKLNIQLKAINDFTIGTDILLVTITYESNDIPSDQFYEFTTSSSSNQQEQCIIISQKSKTLSLYDINPINDYNKIHLIDEMILDTEHEYLGFANNDLSILLIRNLFHIAIYKQ</sequence>
<reference evidence="1" key="1">
    <citation type="submission" date="2021-02" db="EMBL/GenBank/DDBJ databases">
        <authorList>
            <person name="Nowell W R."/>
        </authorList>
    </citation>
    <scope>NUCLEOTIDE SEQUENCE</scope>
</reference>
<gene>
    <name evidence="1" type="ORF">JBS370_LOCUS7424</name>
</gene>
<accession>A0A818SCP9</accession>
<evidence type="ECO:0000313" key="1">
    <source>
        <dbReference type="EMBL" id="CAF3669230.1"/>
    </source>
</evidence>
<dbReference type="AlphaFoldDB" id="A0A818SCP9"/>
<organism evidence="1 2">
    <name type="scientific">Rotaria sordida</name>
    <dbReference type="NCBI Taxonomy" id="392033"/>
    <lineage>
        <taxon>Eukaryota</taxon>
        <taxon>Metazoa</taxon>
        <taxon>Spiralia</taxon>
        <taxon>Gnathifera</taxon>
        <taxon>Rotifera</taxon>
        <taxon>Eurotatoria</taxon>
        <taxon>Bdelloidea</taxon>
        <taxon>Philodinida</taxon>
        <taxon>Philodinidae</taxon>
        <taxon>Rotaria</taxon>
    </lineage>
</organism>
<dbReference type="Proteomes" id="UP000663836">
    <property type="component" value="Unassembled WGS sequence"/>
</dbReference>
<proteinExistence type="predicted"/>
<protein>
    <submittedName>
        <fullName evidence="1">Uncharacterized protein</fullName>
    </submittedName>
</protein>
<dbReference type="EMBL" id="CAJOBD010000441">
    <property type="protein sequence ID" value="CAF3669230.1"/>
    <property type="molecule type" value="Genomic_DNA"/>
</dbReference>
<evidence type="ECO:0000313" key="2">
    <source>
        <dbReference type="Proteomes" id="UP000663836"/>
    </source>
</evidence>